<gene>
    <name evidence="10" type="ORF">N0V93_005908</name>
</gene>
<dbReference type="Proteomes" id="UP001140453">
    <property type="component" value="Unassembled WGS sequence"/>
</dbReference>
<evidence type="ECO:0000256" key="6">
    <source>
        <dbReference type="ARBA" id="ARBA00023242"/>
    </source>
</evidence>
<feature type="domain" description="C2H2-type" evidence="9">
    <location>
        <begin position="36"/>
        <end position="63"/>
    </location>
</feature>
<dbReference type="GO" id="GO:0000981">
    <property type="term" value="F:DNA-binding transcription factor activity, RNA polymerase II-specific"/>
    <property type="evidence" value="ECO:0007669"/>
    <property type="project" value="InterPro"/>
</dbReference>
<dbReference type="Gene3D" id="3.30.160.60">
    <property type="entry name" value="Classic Zinc Finger"/>
    <property type="match status" value="2"/>
</dbReference>
<comment type="caution">
    <text evidence="10">The sequence shown here is derived from an EMBL/GenBank/DDBJ whole genome shotgun (WGS) entry which is preliminary data.</text>
</comment>
<dbReference type="OrthoDB" id="6077919at2759"/>
<feature type="domain" description="C2H2-type" evidence="9">
    <location>
        <begin position="64"/>
        <end position="92"/>
    </location>
</feature>
<evidence type="ECO:0000256" key="1">
    <source>
        <dbReference type="ARBA" id="ARBA00004123"/>
    </source>
</evidence>
<evidence type="ECO:0000256" key="8">
    <source>
        <dbReference type="SAM" id="MobiDB-lite"/>
    </source>
</evidence>
<sequence length="1096" mass="120055">MAANLNQPVEASTITVNTKTPSATFPPPKTDKPRPHVCMTCQRAFARLEHLKRHERSHTKEKPFECADCKRCFARRDLLLRHQQKLHQSTAPSTRPRNRRESASGVNLGAQSRARKNSVATANPAAAAAASTNPASMRPRANTISTIDPVQMQQYMAAAASGPAASRMPPTHSRHPSLMGLQGFNQNTFDNPYSGMASALGHRHMPSAPLRVETRGLPFESGPITAPVHNPWWNDYSGSLFSGTINPNMLHDAHSPQLDPISPPFNGIPDLNPTSPFDNFGMENLMIGGVGNSPSFPNGFFGNNTTDSAIVDGSSSSAISTASPGGMSDAMIDGSNNPASTAPMTTSIWAPGLMSPQTSVFGVEYSANHGFPDLMSGSPHPMQSHMGNDAFFTPPPSQHSSSLQEMSFLTPQSSHMDQFAASGPKTPSSINGIHNHGTSPVATITDSTRTAILGALSSTAALNSTVASRKPSFSLKTAPFSPHAPNSNAVTDNANNLPSTQNLQRFVAAYITYFHPHLPFLHLPTLSFETPARAANGNASHVGGPACLVLSMAAIGALYETEHDQAQKLFELAKKMIQTYLDQRRRATVRKAYAPEQDLPESQDGSSDTPLWLVQSMLLNVVYGHNCADKLAGEIASTHCAALVSLAQGADLYSPPKDEDVETDEQGAWLRWKSAEERKRTLYAIFILSSLLVSAYNHPPTLTTPEIILNLPCDEEFFEAESSAVFHARGGVADADRDVVSLQDAFVDLMRTHDNQIRQRRMSMQNGQRFGSTLNPNELPPSKLRPSAFGCLILIHSIHNYIWETRQRHHNKVWTPEETEKMHRVIEPALNAWHAAWGRTPHHSAKRPNPFNKGPLSADAIHMLQLAHVRLFVNLGRTKERFWQRDWQALADELCRGSEVTQHAEPSPQPIMDERMDMSGTGLGITEHDAMQFSSGPSQTAMSIEMTTNRERLLRKAAYFAADTLSTPDKMDLTFADLTSRELPLQAAMCTFDCAQVLAEWIATLQDRVGQYIGGILGQDEIDIHQVPAVMFLDEDDTRLLQQVREIMEGWEKRLPMQFLSGIQGGYAVKILKVIAYTFEKADVWPGSSGSVMQTL</sequence>
<dbReference type="GO" id="GO:0006351">
    <property type="term" value="P:DNA-templated transcription"/>
    <property type="evidence" value="ECO:0007669"/>
    <property type="project" value="InterPro"/>
</dbReference>
<keyword evidence="2" id="KW-0479">Metal-binding</keyword>
<dbReference type="GO" id="GO:0005634">
    <property type="term" value="C:nucleus"/>
    <property type="evidence" value="ECO:0007669"/>
    <property type="project" value="UniProtKB-SubCell"/>
</dbReference>
<dbReference type="AlphaFoldDB" id="A0A9W9CXK5"/>
<keyword evidence="5" id="KW-0862">Zinc</keyword>
<keyword evidence="11" id="KW-1185">Reference proteome</keyword>
<keyword evidence="6" id="KW-0539">Nucleus</keyword>
<reference evidence="10" key="1">
    <citation type="submission" date="2022-10" db="EMBL/GenBank/DDBJ databases">
        <title>Tapping the CABI collections for fungal endophytes: first genome assemblies for Collariella, Neodidymelliopsis, Ascochyta clinopodiicola, Didymella pomorum, Didymosphaeria variabile, Neocosmospora piperis and Neocucurbitaria cava.</title>
        <authorList>
            <person name="Hill R."/>
        </authorList>
    </citation>
    <scope>NUCLEOTIDE SEQUENCE</scope>
    <source>
        <strain evidence="10">IMI 355082</strain>
    </source>
</reference>
<dbReference type="GO" id="GO:0000785">
    <property type="term" value="C:chromatin"/>
    <property type="evidence" value="ECO:0007669"/>
    <property type="project" value="TreeGrafter"/>
</dbReference>
<dbReference type="SUPFAM" id="SSF57667">
    <property type="entry name" value="beta-beta-alpha zinc fingers"/>
    <property type="match status" value="1"/>
</dbReference>
<evidence type="ECO:0000256" key="4">
    <source>
        <dbReference type="ARBA" id="ARBA00022771"/>
    </source>
</evidence>
<comment type="subcellular location">
    <subcellularLocation>
        <location evidence="1">Nucleus</location>
    </subcellularLocation>
</comment>
<evidence type="ECO:0000256" key="5">
    <source>
        <dbReference type="ARBA" id="ARBA00022833"/>
    </source>
</evidence>
<proteinExistence type="predicted"/>
<dbReference type="Pfam" id="PF04082">
    <property type="entry name" value="Fungal_trans"/>
    <property type="match status" value="1"/>
</dbReference>
<evidence type="ECO:0000256" key="2">
    <source>
        <dbReference type="ARBA" id="ARBA00022723"/>
    </source>
</evidence>
<dbReference type="Pfam" id="PF00096">
    <property type="entry name" value="zf-C2H2"/>
    <property type="match status" value="2"/>
</dbReference>
<feature type="region of interest" description="Disordered" evidence="8">
    <location>
        <begin position="83"/>
        <end position="140"/>
    </location>
</feature>
<dbReference type="PANTHER" id="PTHR40626">
    <property type="entry name" value="MIP31509P"/>
    <property type="match status" value="1"/>
</dbReference>
<accession>A0A9W9CXK5</accession>
<dbReference type="GO" id="GO:0008270">
    <property type="term" value="F:zinc ion binding"/>
    <property type="evidence" value="ECO:0007669"/>
    <property type="project" value="UniProtKB-KW"/>
</dbReference>
<evidence type="ECO:0000259" key="9">
    <source>
        <dbReference type="PROSITE" id="PS50157"/>
    </source>
</evidence>
<dbReference type="SMART" id="SM00355">
    <property type="entry name" value="ZnF_C2H2"/>
    <property type="match status" value="2"/>
</dbReference>
<dbReference type="PANTHER" id="PTHR40626:SF13">
    <property type="entry name" value="RESPIRATION FACTOR 2-RELATED"/>
    <property type="match status" value="1"/>
</dbReference>
<evidence type="ECO:0000256" key="7">
    <source>
        <dbReference type="PROSITE-ProRule" id="PRU00042"/>
    </source>
</evidence>
<evidence type="ECO:0000313" key="11">
    <source>
        <dbReference type="Proteomes" id="UP001140453"/>
    </source>
</evidence>
<dbReference type="FunFam" id="3.30.160.60:FF:000576">
    <property type="entry name" value="C2H2 transcription factor (AmdX)"/>
    <property type="match status" value="1"/>
</dbReference>
<dbReference type="InterPro" id="IPR007219">
    <property type="entry name" value="XnlR_reg_dom"/>
</dbReference>
<dbReference type="EMBL" id="JAPEVB010000003">
    <property type="protein sequence ID" value="KAJ4392283.1"/>
    <property type="molecule type" value="Genomic_DNA"/>
</dbReference>
<feature type="compositionally biased region" description="Low complexity" evidence="8">
    <location>
        <begin position="120"/>
        <end position="136"/>
    </location>
</feature>
<evidence type="ECO:0000256" key="3">
    <source>
        <dbReference type="ARBA" id="ARBA00022737"/>
    </source>
</evidence>
<keyword evidence="4 7" id="KW-0863">Zinc-finger</keyword>
<dbReference type="InterPro" id="IPR051059">
    <property type="entry name" value="VerF-like"/>
</dbReference>
<name>A0A9W9CXK5_9PEZI</name>
<feature type="region of interest" description="Disordered" evidence="8">
    <location>
        <begin position="1"/>
        <end position="36"/>
    </location>
</feature>
<keyword evidence="3" id="KW-0677">Repeat</keyword>
<dbReference type="CDD" id="cd12148">
    <property type="entry name" value="fungal_TF_MHR"/>
    <property type="match status" value="1"/>
</dbReference>
<dbReference type="InterPro" id="IPR036236">
    <property type="entry name" value="Znf_C2H2_sf"/>
</dbReference>
<feature type="compositionally biased region" description="Polar residues" evidence="8">
    <location>
        <begin position="86"/>
        <end position="95"/>
    </location>
</feature>
<dbReference type="InterPro" id="IPR013087">
    <property type="entry name" value="Znf_C2H2_type"/>
</dbReference>
<dbReference type="PROSITE" id="PS00028">
    <property type="entry name" value="ZINC_FINGER_C2H2_1"/>
    <property type="match status" value="2"/>
</dbReference>
<evidence type="ECO:0000313" key="10">
    <source>
        <dbReference type="EMBL" id="KAJ4392283.1"/>
    </source>
</evidence>
<dbReference type="PROSITE" id="PS50157">
    <property type="entry name" value="ZINC_FINGER_C2H2_2"/>
    <property type="match status" value="2"/>
</dbReference>
<organism evidence="10 11">
    <name type="scientific">Gnomoniopsis smithogilvyi</name>
    <dbReference type="NCBI Taxonomy" id="1191159"/>
    <lineage>
        <taxon>Eukaryota</taxon>
        <taxon>Fungi</taxon>
        <taxon>Dikarya</taxon>
        <taxon>Ascomycota</taxon>
        <taxon>Pezizomycotina</taxon>
        <taxon>Sordariomycetes</taxon>
        <taxon>Sordariomycetidae</taxon>
        <taxon>Diaporthales</taxon>
        <taxon>Gnomoniaceae</taxon>
        <taxon>Gnomoniopsis</taxon>
    </lineage>
</organism>
<feature type="compositionally biased region" description="Polar residues" evidence="8">
    <location>
        <begin position="1"/>
        <end position="23"/>
    </location>
</feature>
<dbReference type="FunFam" id="3.30.160.60:FF:000446">
    <property type="entry name" value="Zinc finger protein"/>
    <property type="match status" value="1"/>
</dbReference>
<protein>
    <recommendedName>
        <fullName evidence="9">C2H2-type domain-containing protein</fullName>
    </recommendedName>
</protein>
<dbReference type="GO" id="GO:0000978">
    <property type="term" value="F:RNA polymerase II cis-regulatory region sequence-specific DNA binding"/>
    <property type="evidence" value="ECO:0007669"/>
    <property type="project" value="InterPro"/>
</dbReference>